<protein>
    <recommendedName>
        <fullName evidence="3">Transposase IS4-like domain-containing protein</fullName>
    </recommendedName>
</protein>
<name>A0A511VC65_9BACL</name>
<proteinExistence type="predicted"/>
<reference evidence="1 2" key="1">
    <citation type="submission" date="2019-07" db="EMBL/GenBank/DDBJ databases">
        <title>Whole genome shotgun sequence of Aneurinibacillus danicus NBRC 102444.</title>
        <authorList>
            <person name="Hosoyama A."/>
            <person name="Uohara A."/>
            <person name="Ohji S."/>
            <person name="Ichikawa N."/>
        </authorList>
    </citation>
    <scope>NUCLEOTIDE SEQUENCE [LARGE SCALE GENOMIC DNA]</scope>
    <source>
        <strain evidence="1 2">NBRC 102444</strain>
    </source>
</reference>
<evidence type="ECO:0000313" key="1">
    <source>
        <dbReference type="EMBL" id="GEN35153.1"/>
    </source>
</evidence>
<gene>
    <name evidence="1" type="ORF">ADA01nite_26130</name>
</gene>
<organism evidence="1 2">
    <name type="scientific">Aneurinibacillus danicus</name>
    <dbReference type="NCBI Taxonomy" id="267746"/>
    <lineage>
        <taxon>Bacteria</taxon>
        <taxon>Bacillati</taxon>
        <taxon>Bacillota</taxon>
        <taxon>Bacilli</taxon>
        <taxon>Bacillales</taxon>
        <taxon>Paenibacillaceae</taxon>
        <taxon>Aneurinibacillus group</taxon>
        <taxon>Aneurinibacillus</taxon>
    </lineage>
</organism>
<comment type="caution">
    <text evidence="1">The sequence shown here is derived from an EMBL/GenBank/DDBJ whole genome shotgun (WGS) entry which is preliminary data.</text>
</comment>
<dbReference type="Proteomes" id="UP000321157">
    <property type="component" value="Unassembled WGS sequence"/>
</dbReference>
<dbReference type="EMBL" id="BJXX01000119">
    <property type="protein sequence ID" value="GEN35153.1"/>
    <property type="molecule type" value="Genomic_DNA"/>
</dbReference>
<evidence type="ECO:0008006" key="3">
    <source>
        <dbReference type="Google" id="ProtNLM"/>
    </source>
</evidence>
<sequence length="81" mass="9352">MKIIDSSTISLCLTKYKWATFRKTKSGVKIHLRLVYQNEQDVFPEKVIVTEAKASNCTWIDVLINETDVTYVFDQIMAFSS</sequence>
<keyword evidence="2" id="KW-1185">Reference proteome</keyword>
<accession>A0A511VC65</accession>
<evidence type="ECO:0000313" key="2">
    <source>
        <dbReference type="Proteomes" id="UP000321157"/>
    </source>
</evidence>
<dbReference type="AlphaFoldDB" id="A0A511VC65"/>